<sequence>MQRRAALLAIIMSALLVTACAGPQPRDYADTGPRFDLAAFFTGPVRAWGIFQGRDGEVRRRFTVDIEGRMEGDTLVLDERFRYADGERQQRVWRIERVDAHHWQGEAGDIVGTAAGSEYGFALNWRYTLKLAVDGTEWQLAFDDWMYRIDEDTVINRAQVSKWGINVGEVTLFFRKGASS</sequence>
<evidence type="ECO:0000313" key="1">
    <source>
        <dbReference type="EMBL" id="QEA05285.1"/>
    </source>
</evidence>
<organism evidence="1">
    <name type="scientific">uncultured organism</name>
    <dbReference type="NCBI Taxonomy" id="155900"/>
    <lineage>
        <taxon>unclassified sequences</taxon>
        <taxon>environmental samples</taxon>
    </lineage>
</organism>
<reference evidence="1" key="1">
    <citation type="submission" date="2019-06" db="EMBL/GenBank/DDBJ databases">
        <authorList>
            <person name="Murdoch R.W."/>
            <person name="Fathepure B."/>
        </authorList>
    </citation>
    <scope>NUCLEOTIDE SEQUENCE</scope>
</reference>
<dbReference type="AlphaFoldDB" id="A0A5B8REN4"/>
<dbReference type="InterPro" id="IPR024409">
    <property type="entry name" value="DUF3833"/>
</dbReference>
<evidence type="ECO:0008006" key="2">
    <source>
        <dbReference type="Google" id="ProtNLM"/>
    </source>
</evidence>
<proteinExistence type="predicted"/>
<protein>
    <recommendedName>
        <fullName evidence="2">Lipoprotein</fullName>
    </recommendedName>
</protein>
<dbReference type="Pfam" id="PF12915">
    <property type="entry name" value="DUF3833"/>
    <property type="match status" value="1"/>
</dbReference>
<name>A0A5B8REN4_9ZZZZ</name>
<accession>A0A5B8REN4</accession>
<gene>
    <name evidence="1" type="ORF">KBTEX_01605</name>
</gene>
<dbReference type="EMBL" id="MN079098">
    <property type="protein sequence ID" value="QEA05285.1"/>
    <property type="molecule type" value="Genomic_DNA"/>
</dbReference>
<dbReference type="PROSITE" id="PS51257">
    <property type="entry name" value="PROKAR_LIPOPROTEIN"/>
    <property type="match status" value="1"/>
</dbReference>